<comment type="caution">
    <text evidence="1">The sequence shown here is derived from an EMBL/GenBank/DDBJ whole genome shotgun (WGS) entry which is preliminary data.</text>
</comment>
<gene>
    <name evidence="1" type="ORF">BOVATA_048310</name>
</gene>
<sequence>MSFLHGVLETVKDDDNVTTYDNNHDINNVIRILHDSVGKGREAFPDAVSQGKATGNVSTELGWLKEHLSGKYTEQIHNTQGLQEQLKEWKTTLTHIEKHVEHIKSNVNKLDKPLHSSITRKIEPLSAAVKFLLNSAKSVGLEHQVLKVDTELLTQRANMENAIRMESVKVEDTLKANRKDW</sequence>
<proteinExistence type="predicted"/>
<protein>
    <submittedName>
        <fullName evidence="1">Uncharacterized protein</fullName>
    </submittedName>
</protein>
<dbReference type="EMBL" id="BDSA01000033">
    <property type="protein sequence ID" value="GBE63338.1"/>
    <property type="molecule type" value="Genomic_DNA"/>
</dbReference>
<evidence type="ECO:0000313" key="2">
    <source>
        <dbReference type="Proteomes" id="UP000236319"/>
    </source>
</evidence>
<organism evidence="1 2">
    <name type="scientific">Babesia ovata</name>
    <dbReference type="NCBI Taxonomy" id="189622"/>
    <lineage>
        <taxon>Eukaryota</taxon>
        <taxon>Sar</taxon>
        <taxon>Alveolata</taxon>
        <taxon>Apicomplexa</taxon>
        <taxon>Aconoidasida</taxon>
        <taxon>Piroplasmida</taxon>
        <taxon>Babesiidae</taxon>
        <taxon>Babesia</taxon>
    </lineage>
</organism>
<dbReference type="VEuPathDB" id="PiroplasmaDB:BOVATA_048310"/>
<dbReference type="Proteomes" id="UP000236319">
    <property type="component" value="Unassembled WGS sequence"/>
</dbReference>
<dbReference type="AlphaFoldDB" id="A0A2H6KK34"/>
<accession>A0A2H6KK34</accession>
<keyword evidence="2" id="KW-1185">Reference proteome</keyword>
<name>A0A2H6KK34_9APIC</name>
<evidence type="ECO:0000313" key="1">
    <source>
        <dbReference type="EMBL" id="GBE63338.1"/>
    </source>
</evidence>
<dbReference type="GeneID" id="39877108"/>
<dbReference type="OrthoDB" id="295473at2759"/>
<dbReference type="RefSeq" id="XP_028869581.1">
    <property type="nucleotide sequence ID" value="XM_029013748.1"/>
</dbReference>
<reference evidence="1 2" key="1">
    <citation type="journal article" date="2017" name="BMC Genomics">
        <title>Whole-genome assembly of Babesia ovata and comparative genomics between closely related pathogens.</title>
        <authorList>
            <person name="Yamagishi J."/>
            <person name="Asada M."/>
            <person name="Hakimi H."/>
            <person name="Tanaka T.Q."/>
            <person name="Sugimoto C."/>
            <person name="Kawazu S."/>
        </authorList>
    </citation>
    <scope>NUCLEOTIDE SEQUENCE [LARGE SCALE GENOMIC DNA]</scope>
    <source>
        <strain evidence="1 2">Miyake</strain>
    </source>
</reference>